<sequence>MSEQQLAEATLELSLRAALGIRNFANAMGKLRAQLNESQNENSTLKLKLEEVVAGHSECEKKQKESARLIADAERLMEEAQRTGRELIKQNEELAEAAEVLRKQDQEHRATILHLKQQLTEVVGFSKNLSMAERNVRCERDALIKKVQGEYIQIEEMGNAIVEEHTLRFEKALRQIPYFLNMSTDGVGFDVMKDIYQGKLVPLKDIPNEEFGVAVPAEGVVPEEKVEGEATVEMVANEASADPPKDNAATEKVLTVVKTLLAEHAARVETKIEALPSQIQLLLQHIIANPSSNNPKIQNHE</sequence>
<dbReference type="OrthoDB" id="10563571at2759"/>
<reference evidence="3" key="2">
    <citation type="submission" date="2025-08" db="UniProtKB">
        <authorList>
            <consortium name="RefSeq"/>
        </authorList>
    </citation>
    <scope>IDENTIFICATION</scope>
    <source>
        <tissue evidence="3">Leaf</tissue>
    </source>
</reference>
<feature type="coiled-coil region" evidence="1">
    <location>
        <begin position="21"/>
        <end position="107"/>
    </location>
</feature>
<protein>
    <submittedName>
        <fullName evidence="3">Uncharacterized protein LOC111242299</fullName>
    </submittedName>
</protein>
<dbReference type="RefSeq" id="XP_022640593.1">
    <property type="nucleotide sequence ID" value="XM_022784872.1"/>
</dbReference>
<gene>
    <name evidence="3" type="primary">LOC111242299</name>
</gene>
<reference evidence="2" key="1">
    <citation type="journal article" date="2014" name="Nat. Commun.">
        <title>Genome sequence of mungbean and insights into evolution within Vigna species.</title>
        <authorList>
            <person name="Kang Y.J."/>
            <person name="Kim S.K."/>
            <person name="Kim M.Y."/>
            <person name="Lestari P."/>
            <person name="Kim K.H."/>
            <person name="Ha B.K."/>
            <person name="Jun T.H."/>
            <person name="Hwang W.J."/>
            <person name="Lee T."/>
            <person name="Lee J."/>
            <person name="Shim S."/>
            <person name="Yoon M.Y."/>
            <person name="Jang Y.E."/>
            <person name="Han K.S."/>
            <person name="Taeprayoon P."/>
            <person name="Yoon N."/>
            <person name="Somta P."/>
            <person name="Tanya P."/>
            <person name="Kim K.S."/>
            <person name="Gwag J.G."/>
            <person name="Moon J.K."/>
            <person name="Lee Y.H."/>
            <person name="Park B.S."/>
            <person name="Bombarely A."/>
            <person name="Doyle J.J."/>
            <person name="Jackson S.A."/>
            <person name="Schafleitner R."/>
            <person name="Srinives P."/>
            <person name="Varshney R.K."/>
            <person name="Lee S.H."/>
        </authorList>
    </citation>
    <scope>NUCLEOTIDE SEQUENCE [LARGE SCALE GENOMIC DNA]</scope>
    <source>
        <strain evidence="2">cv. VC1973A</strain>
    </source>
</reference>
<organism evidence="2 3">
    <name type="scientific">Vigna radiata var. radiata</name>
    <name type="common">Mung bean</name>
    <name type="synonym">Phaseolus aureus</name>
    <dbReference type="NCBI Taxonomy" id="3916"/>
    <lineage>
        <taxon>Eukaryota</taxon>
        <taxon>Viridiplantae</taxon>
        <taxon>Streptophyta</taxon>
        <taxon>Embryophyta</taxon>
        <taxon>Tracheophyta</taxon>
        <taxon>Spermatophyta</taxon>
        <taxon>Magnoliopsida</taxon>
        <taxon>eudicotyledons</taxon>
        <taxon>Gunneridae</taxon>
        <taxon>Pentapetalae</taxon>
        <taxon>rosids</taxon>
        <taxon>fabids</taxon>
        <taxon>Fabales</taxon>
        <taxon>Fabaceae</taxon>
        <taxon>Papilionoideae</taxon>
        <taxon>50 kb inversion clade</taxon>
        <taxon>NPAAA clade</taxon>
        <taxon>indigoferoid/millettioid clade</taxon>
        <taxon>Phaseoleae</taxon>
        <taxon>Vigna</taxon>
    </lineage>
</organism>
<dbReference type="AlphaFoldDB" id="A0A3Q0F9U7"/>
<keyword evidence="1" id="KW-0175">Coiled coil</keyword>
<evidence type="ECO:0000313" key="3">
    <source>
        <dbReference type="RefSeq" id="XP_022640593.1"/>
    </source>
</evidence>
<evidence type="ECO:0000256" key="1">
    <source>
        <dbReference type="SAM" id="Coils"/>
    </source>
</evidence>
<accession>A0A3Q0F9U7</accession>
<proteinExistence type="predicted"/>
<dbReference type="KEGG" id="vra:111242299"/>
<dbReference type="Proteomes" id="UP000087766">
    <property type="component" value="Chromosome 8"/>
</dbReference>
<name>A0A3Q0F9U7_VIGRR</name>
<evidence type="ECO:0000313" key="2">
    <source>
        <dbReference type="Proteomes" id="UP000087766"/>
    </source>
</evidence>
<keyword evidence="2" id="KW-1185">Reference proteome</keyword>
<dbReference type="GeneID" id="111242299"/>